<dbReference type="NCBIfam" id="NF009284">
    <property type="entry name" value="PRK12644.1"/>
    <property type="match status" value="1"/>
</dbReference>
<evidence type="ECO:0000259" key="12">
    <source>
        <dbReference type="Pfam" id="PF20501"/>
    </source>
</evidence>
<dbReference type="Pfam" id="PF20501">
    <property type="entry name" value="MbhE"/>
    <property type="match status" value="1"/>
</dbReference>
<evidence type="ECO:0000259" key="11">
    <source>
        <dbReference type="Pfam" id="PF13244"/>
    </source>
</evidence>
<name>A0A543K5D7_9MICO</name>
<keyword evidence="4 7" id="KW-0812">Transmembrane</keyword>
<keyword evidence="2" id="KW-0813">Transport</keyword>
<dbReference type="Pfam" id="PF13244">
    <property type="entry name" value="MbhD"/>
    <property type="match status" value="1"/>
</dbReference>
<feature type="transmembrane region" description="Helical" evidence="8">
    <location>
        <begin position="601"/>
        <end position="621"/>
    </location>
</feature>
<gene>
    <name evidence="13" type="ORF">FB476_3239</name>
</gene>
<dbReference type="Pfam" id="PF00361">
    <property type="entry name" value="Proton_antipo_M"/>
    <property type="match status" value="1"/>
</dbReference>
<feature type="transmembrane region" description="Helical" evidence="8">
    <location>
        <begin position="296"/>
        <end position="315"/>
    </location>
</feature>
<feature type="transmembrane region" description="Helical" evidence="8">
    <location>
        <begin position="880"/>
        <end position="903"/>
    </location>
</feature>
<sequence length="973" mass="103258">MIVALLVLHLGAAIVAPTLVRRFGSRAFAPVALAPAATAVWAATQLGAARDGEGYTERFAWVPDLGMDLVFRMDVLAWVLTLVVSGVGALVLLYCAHYVDSDGENNVALLAASLVGFAGAMLGLVTSDNLLLLYVFWEITTVLSYLLIGYLSTSQASTRAAKQALIVTTAGGLAMLVGIVMIGHTAGTYSLGEVVRHPITSPVVTAGIVLLLVGAISKSALIPFHFWLPGAMVAPTPISAYLHAAAMVKAGVYLVARLAPGYADLPAWQWIVLVLGGGTMLLGAFRATRQNDLKLLLAYGTVSQLGFLVLLLGYGSAGATLAGLTLVVAHALFKSSLFLTVGTIDHSVGTRDIRRLVGVRGHMPVLAIFATLSAMSMAGLPVLIGFVGKEAALGAVLHPVDGWWSLQGMAGVAVVLGSVLTMAYSTRFVWGAFTDGARPPTGKPTPPRWHKPTWVLVGIPSLLSLGGLVLGLTSTRLEGVLETHTTTVEHVADAHEVHLGLWHGVSLPLLVSIGIWALGLAWWWGQARRPVEVPVPLFPFDAGRTYHHIMRGVDRVALEVTGFMQRGSLPVLLGTIFTVVVVLPGLTLVTRQISWPDEVRWFDSPSQVLTGALVVLAAYLATRARRRLRAVFLVSVTGYGTALLFLLHGAPDLALTQLLVETVTLVVLVLVLRRLSGRFPDDPTRLTRRVRALLGISVGTMVGVLAALAAGSRVHEPAGVDLAERSVDYGGGSNIVNVILVDVRAWDTMGELSVVLATATGVASLIFLRDDNMQRATRGILRARSRWAGGRVEPDAEPVTPSGTSWIAGTDVLDPDRRSTILEIVTHLVFHTIMLWSVYLLFSGHNDPGGGFAAGIVAGLALCLRYLAGYGAELRAALPVRPAALLGSGLGIAAGSAALPMLLGSPPLRSWVTDLHIPLLGEVHVVTSLLFDLGVYLVVIGLMLDILRSFGSGIDDQIRDEREQQAEREEVRA</sequence>
<dbReference type="RefSeq" id="WP_141821303.1">
    <property type="nucleotide sequence ID" value="NZ_BAAAIL010000005.1"/>
</dbReference>
<evidence type="ECO:0000256" key="4">
    <source>
        <dbReference type="ARBA" id="ARBA00022692"/>
    </source>
</evidence>
<feature type="transmembrane region" description="Helical" evidence="8">
    <location>
        <begin position="265"/>
        <end position="284"/>
    </location>
</feature>
<dbReference type="InterPro" id="IPR001750">
    <property type="entry name" value="ND/Mrp_TM"/>
</dbReference>
<feature type="transmembrane region" description="Helical" evidence="8">
    <location>
        <begin position="365"/>
        <end position="388"/>
    </location>
</feature>
<feature type="domain" description="MrpA C-terminal/MbhE" evidence="12">
    <location>
        <begin position="688"/>
        <end position="766"/>
    </location>
</feature>
<feature type="transmembrane region" description="Helical" evidence="8">
    <location>
        <begin position="653"/>
        <end position="672"/>
    </location>
</feature>
<feature type="domain" description="MrpA C-terminal/MbhD" evidence="11">
    <location>
        <begin position="612"/>
        <end position="676"/>
    </location>
</feature>
<feature type="transmembrane region" description="Helical" evidence="8">
    <location>
        <begin position="923"/>
        <end position="944"/>
    </location>
</feature>
<feature type="transmembrane region" description="Helical" evidence="8">
    <location>
        <begin position="321"/>
        <end position="344"/>
    </location>
</feature>
<dbReference type="Pfam" id="PF04039">
    <property type="entry name" value="MnhB"/>
    <property type="match status" value="1"/>
</dbReference>
<feature type="transmembrane region" description="Helical" evidence="8">
    <location>
        <begin position="569"/>
        <end position="589"/>
    </location>
</feature>
<feature type="transmembrane region" description="Helical" evidence="8">
    <location>
        <begin position="164"/>
        <end position="183"/>
    </location>
</feature>
<dbReference type="InterPro" id="IPR046806">
    <property type="entry name" value="MrpA_C/MbhE"/>
</dbReference>
<dbReference type="PRINTS" id="PR01434">
    <property type="entry name" value="NADHDHGNASE5"/>
</dbReference>
<keyword evidence="6 8" id="KW-0472">Membrane</keyword>
<dbReference type="GO" id="GO:0005886">
    <property type="term" value="C:plasma membrane"/>
    <property type="evidence" value="ECO:0007669"/>
    <property type="project" value="UniProtKB-SubCell"/>
</dbReference>
<feature type="transmembrane region" description="Helical" evidence="8">
    <location>
        <begin position="75"/>
        <end position="95"/>
    </location>
</feature>
<feature type="domain" description="Na+/H+ antiporter MnhB subunit-related protein" evidence="10">
    <location>
        <begin position="821"/>
        <end position="944"/>
    </location>
</feature>
<keyword evidence="5 8" id="KW-1133">Transmembrane helix</keyword>
<dbReference type="Proteomes" id="UP000315133">
    <property type="component" value="Unassembled WGS sequence"/>
</dbReference>
<evidence type="ECO:0000256" key="6">
    <source>
        <dbReference type="ARBA" id="ARBA00023136"/>
    </source>
</evidence>
<feature type="domain" description="NADH:quinone oxidoreductase/Mrp antiporter transmembrane" evidence="9">
    <location>
        <begin position="127"/>
        <end position="399"/>
    </location>
</feature>
<dbReference type="PANTHER" id="PTHR43373">
    <property type="entry name" value="NA(+)/H(+) ANTIPORTER SUBUNIT"/>
    <property type="match status" value="1"/>
</dbReference>
<reference evidence="13 14" key="1">
    <citation type="submission" date="2019-06" db="EMBL/GenBank/DDBJ databases">
        <title>Sequencing the genomes of 1000 actinobacteria strains.</title>
        <authorList>
            <person name="Klenk H.-P."/>
        </authorList>
    </citation>
    <scope>NUCLEOTIDE SEQUENCE [LARGE SCALE GENOMIC DNA]</scope>
    <source>
        <strain evidence="13 14">DSM 12362</strain>
    </source>
</reference>
<evidence type="ECO:0000313" key="13">
    <source>
        <dbReference type="EMBL" id="TQM90286.1"/>
    </source>
</evidence>
<feature type="transmembrane region" description="Helical" evidence="8">
    <location>
        <begin position="454"/>
        <end position="473"/>
    </location>
</feature>
<evidence type="ECO:0000259" key="9">
    <source>
        <dbReference type="Pfam" id="PF00361"/>
    </source>
</evidence>
<dbReference type="InterPro" id="IPR050616">
    <property type="entry name" value="CPA3_Na-H_Antiporter_A"/>
</dbReference>
<feature type="transmembrane region" description="Helical" evidence="8">
    <location>
        <begin position="692"/>
        <end position="711"/>
    </location>
</feature>
<comment type="subcellular location">
    <subcellularLocation>
        <location evidence="1">Cell membrane</location>
        <topology evidence="1">Multi-pass membrane protein</topology>
    </subcellularLocation>
    <subcellularLocation>
        <location evidence="7">Membrane</location>
        <topology evidence="7">Multi-pass membrane protein</topology>
    </subcellularLocation>
</comment>
<evidence type="ECO:0000313" key="14">
    <source>
        <dbReference type="Proteomes" id="UP000315133"/>
    </source>
</evidence>
<dbReference type="InterPro" id="IPR007182">
    <property type="entry name" value="MnhB"/>
</dbReference>
<evidence type="ECO:0000256" key="1">
    <source>
        <dbReference type="ARBA" id="ARBA00004651"/>
    </source>
</evidence>
<comment type="caution">
    <text evidence="13">The sequence shown here is derived from an EMBL/GenBank/DDBJ whole genome shotgun (WGS) entry which is preliminary data.</text>
</comment>
<proteinExistence type="predicted"/>
<dbReference type="InterPro" id="IPR042106">
    <property type="entry name" value="Nuo/plastoQ_OxRdtase_6_NuoJ"/>
</dbReference>
<dbReference type="InterPro" id="IPR025383">
    <property type="entry name" value="MrpA_C/MbhD"/>
</dbReference>
<evidence type="ECO:0000256" key="3">
    <source>
        <dbReference type="ARBA" id="ARBA00022475"/>
    </source>
</evidence>
<evidence type="ECO:0000256" key="7">
    <source>
        <dbReference type="RuleBase" id="RU000320"/>
    </source>
</evidence>
<dbReference type="EMBL" id="VFPU01000004">
    <property type="protein sequence ID" value="TQM90286.1"/>
    <property type="molecule type" value="Genomic_DNA"/>
</dbReference>
<accession>A0A543K5D7</accession>
<organism evidence="13 14">
    <name type="scientific">Ornithinimicrobium humiphilum</name>
    <dbReference type="NCBI Taxonomy" id="125288"/>
    <lineage>
        <taxon>Bacteria</taxon>
        <taxon>Bacillati</taxon>
        <taxon>Actinomycetota</taxon>
        <taxon>Actinomycetes</taxon>
        <taxon>Micrococcales</taxon>
        <taxon>Ornithinimicrobiaceae</taxon>
        <taxon>Ornithinimicrobium</taxon>
    </lineage>
</organism>
<evidence type="ECO:0000256" key="8">
    <source>
        <dbReference type="SAM" id="Phobius"/>
    </source>
</evidence>
<protein>
    <submittedName>
        <fullName evidence="13">Multisubunit sodium/proton antiporter MrpA subunit /multisubunit sodium/proton antiporter MrpB subunit</fullName>
    </submittedName>
</protein>
<evidence type="ECO:0000256" key="2">
    <source>
        <dbReference type="ARBA" id="ARBA00022448"/>
    </source>
</evidence>
<dbReference type="PANTHER" id="PTHR43373:SF1">
    <property type="entry name" value="NA(+)_H(+) ANTIPORTER SUBUNIT A"/>
    <property type="match status" value="1"/>
</dbReference>
<feature type="transmembrane region" description="Helical" evidence="8">
    <location>
        <begin position="824"/>
        <end position="842"/>
    </location>
</feature>
<feature type="transmembrane region" description="Helical" evidence="8">
    <location>
        <begin position="752"/>
        <end position="768"/>
    </location>
</feature>
<feature type="transmembrane region" description="Helical" evidence="8">
    <location>
        <begin position="408"/>
        <end position="433"/>
    </location>
</feature>
<feature type="transmembrane region" description="Helical" evidence="8">
    <location>
        <begin position="107"/>
        <end position="125"/>
    </location>
</feature>
<keyword evidence="14" id="KW-1185">Reference proteome</keyword>
<feature type="transmembrane region" description="Helical" evidence="8">
    <location>
        <begin position="203"/>
        <end position="228"/>
    </location>
</feature>
<feature type="transmembrane region" description="Helical" evidence="8">
    <location>
        <begin position="505"/>
        <end position="524"/>
    </location>
</feature>
<dbReference type="Gene3D" id="1.20.120.1200">
    <property type="entry name" value="NADH-ubiquinone/plastoquinone oxidoreductase chain 6, subunit NuoJ"/>
    <property type="match status" value="1"/>
</dbReference>
<feature type="transmembrane region" description="Helical" evidence="8">
    <location>
        <begin position="848"/>
        <end position="868"/>
    </location>
</feature>
<keyword evidence="3" id="KW-1003">Cell membrane</keyword>
<feature type="transmembrane region" description="Helical" evidence="8">
    <location>
        <begin position="131"/>
        <end position="152"/>
    </location>
</feature>
<evidence type="ECO:0000259" key="10">
    <source>
        <dbReference type="Pfam" id="PF04039"/>
    </source>
</evidence>
<evidence type="ECO:0000256" key="5">
    <source>
        <dbReference type="ARBA" id="ARBA00022989"/>
    </source>
</evidence>
<dbReference type="OrthoDB" id="9811798at2"/>
<dbReference type="AlphaFoldDB" id="A0A543K5D7"/>
<feature type="transmembrane region" description="Helical" evidence="8">
    <location>
        <begin position="628"/>
        <end position="647"/>
    </location>
</feature>